<feature type="domain" description="Fibrinogen C-terminal" evidence="1">
    <location>
        <begin position="1"/>
        <end position="117"/>
    </location>
</feature>
<dbReference type="Gene3D" id="3.90.215.10">
    <property type="entry name" value="Gamma Fibrinogen, chain A, domain 1"/>
    <property type="match status" value="1"/>
</dbReference>
<reference evidence="2 3" key="1">
    <citation type="submission" date="2019-01" db="EMBL/GenBank/DDBJ databases">
        <title>A draft genome assembly of the solar-powered sea slug Elysia chlorotica.</title>
        <authorList>
            <person name="Cai H."/>
            <person name="Li Q."/>
            <person name="Fang X."/>
            <person name="Li J."/>
            <person name="Curtis N.E."/>
            <person name="Altenburger A."/>
            <person name="Shibata T."/>
            <person name="Feng M."/>
            <person name="Maeda T."/>
            <person name="Schwartz J.A."/>
            <person name="Shigenobu S."/>
            <person name="Lundholm N."/>
            <person name="Nishiyama T."/>
            <person name="Yang H."/>
            <person name="Hasebe M."/>
            <person name="Li S."/>
            <person name="Pierce S.K."/>
            <person name="Wang J."/>
        </authorList>
    </citation>
    <scope>NUCLEOTIDE SEQUENCE [LARGE SCALE GENOMIC DNA]</scope>
    <source>
        <strain evidence="2">EC2010</strain>
        <tissue evidence="2">Whole organism of an adult</tissue>
    </source>
</reference>
<dbReference type="InterPro" id="IPR036056">
    <property type="entry name" value="Fibrinogen-like_C"/>
</dbReference>
<dbReference type="PANTHER" id="PTHR19143">
    <property type="entry name" value="FIBRINOGEN/TENASCIN/ANGIOPOEITIN"/>
    <property type="match status" value="1"/>
</dbReference>
<proteinExistence type="predicted"/>
<name>A0A3S1B7C1_ELYCH</name>
<dbReference type="Pfam" id="PF00147">
    <property type="entry name" value="Fibrinogen_C"/>
    <property type="match status" value="1"/>
</dbReference>
<dbReference type="Proteomes" id="UP000271974">
    <property type="component" value="Unassembled WGS sequence"/>
</dbReference>
<dbReference type="SUPFAM" id="SSF56496">
    <property type="entry name" value="Fibrinogen C-terminal domain-like"/>
    <property type="match status" value="1"/>
</dbReference>
<dbReference type="InterPro" id="IPR002181">
    <property type="entry name" value="Fibrinogen_a/b/g_C_dom"/>
</dbReference>
<dbReference type="InterPro" id="IPR014716">
    <property type="entry name" value="Fibrinogen_a/b/g_C_1"/>
</dbReference>
<sequence length="118" mass="13405">MRANGQEYFAQYSSFQLDNEAANYTLYVNSYKGNAGPASPDYGLLYSNNMPFSTYDRDNDQYDGASCAAIHKGGFWYKMCSQANLNTVFQPSNLYWAGSQTVFLQLEFVEMKIRPIVL</sequence>
<gene>
    <name evidence="2" type="ORF">EGW08_018385</name>
</gene>
<protein>
    <recommendedName>
        <fullName evidence="1">Fibrinogen C-terminal domain-containing protein</fullName>
    </recommendedName>
</protein>
<accession>A0A3S1B7C1</accession>
<keyword evidence="3" id="KW-1185">Reference proteome</keyword>
<organism evidence="2 3">
    <name type="scientific">Elysia chlorotica</name>
    <name type="common">Eastern emerald elysia</name>
    <name type="synonym">Sea slug</name>
    <dbReference type="NCBI Taxonomy" id="188477"/>
    <lineage>
        <taxon>Eukaryota</taxon>
        <taxon>Metazoa</taxon>
        <taxon>Spiralia</taxon>
        <taxon>Lophotrochozoa</taxon>
        <taxon>Mollusca</taxon>
        <taxon>Gastropoda</taxon>
        <taxon>Heterobranchia</taxon>
        <taxon>Euthyneura</taxon>
        <taxon>Panpulmonata</taxon>
        <taxon>Sacoglossa</taxon>
        <taxon>Placobranchoidea</taxon>
        <taxon>Plakobranchidae</taxon>
        <taxon>Elysia</taxon>
    </lineage>
</organism>
<dbReference type="AlphaFoldDB" id="A0A3S1B7C1"/>
<dbReference type="EMBL" id="RQTK01000894">
    <property type="protein sequence ID" value="RUS73841.1"/>
    <property type="molecule type" value="Genomic_DNA"/>
</dbReference>
<dbReference type="OrthoDB" id="6121324at2759"/>
<evidence type="ECO:0000313" key="3">
    <source>
        <dbReference type="Proteomes" id="UP000271974"/>
    </source>
</evidence>
<dbReference type="SMART" id="SM00186">
    <property type="entry name" value="FBG"/>
    <property type="match status" value="1"/>
</dbReference>
<evidence type="ECO:0000259" key="1">
    <source>
        <dbReference type="PROSITE" id="PS51406"/>
    </source>
</evidence>
<comment type="caution">
    <text evidence="2">The sequence shown here is derived from an EMBL/GenBank/DDBJ whole genome shotgun (WGS) entry which is preliminary data.</text>
</comment>
<dbReference type="PROSITE" id="PS51406">
    <property type="entry name" value="FIBRINOGEN_C_2"/>
    <property type="match status" value="1"/>
</dbReference>
<dbReference type="InterPro" id="IPR050373">
    <property type="entry name" value="Fibrinogen_C-term_domain"/>
</dbReference>
<dbReference type="STRING" id="188477.A0A3S1B7C1"/>
<evidence type="ECO:0000313" key="2">
    <source>
        <dbReference type="EMBL" id="RUS73841.1"/>
    </source>
</evidence>
<dbReference type="GO" id="GO:0005615">
    <property type="term" value="C:extracellular space"/>
    <property type="evidence" value="ECO:0007669"/>
    <property type="project" value="TreeGrafter"/>
</dbReference>